<name>A0ACB9F4D7_CICIN</name>
<protein>
    <submittedName>
        <fullName evidence="1">Uncharacterized protein</fullName>
    </submittedName>
</protein>
<accession>A0ACB9F4D7</accession>
<organism evidence="1 2">
    <name type="scientific">Cichorium intybus</name>
    <name type="common">Chicory</name>
    <dbReference type="NCBI Taxonomy" id="13427"/>
    <lineage>
        <taxon>Eukaryota</taxon>
        <taxon>Viridiplantae</taxon>
        <taxon>Streptophyta</taxon>
        <taxon>Embryophyta</taxon>
        <taxon>Tracheophyta</taxon>
        <taxon>Spermatophyta</taxon>
        <taxon>Magnoliopsida</taxon>
        <taxon>eudicotyledons</taxon>
        <taxon>Gunneridae</taxon>
        <taxon>Pentapetalae</taxon>
        <taxon>asterids</taxon>
        <taxon>campanulids</taxon>
        <taxon>Asterales</taxon>
        <taxon>Asteraceae</taxon>
        <taxon>Cichorioideae</taxon>
        <taxon>Cichorieae</taxon>
        <taxon>Cichoriinae</taxon>
        <taxon>Cichorium</taxon>
    </lineage>
</organism>
<comment type="caution">
    <text evidence="1">The sequence shown here is derived from an EMBL/GenBank/DDBJ whole genome shotgun (WGS) entry which is preliminary data.</text>
</comment>
<keyword evidence="2" id="KW-1185">Reference proteome</keyword>
<evidence type="ECO:0000313" key="2">
    <source>
        <dbReference type="Proteomes" id="UP001055811"/>
    </source>
</evidence>
<dbReference type="EMBL" id="CM042011">
    <property type="protein sequence ID" value="KAI3765977.1"/>
    <property type="molecule type" value="Genomic_DNA"/>
</dbReference>
<evidence type="ECO:0000313" key="1">
    <source>
        <dbReference type="EMBL" id="KAI3765977.1"/>
    </source>
</evidence>
<reference evidence="2" key="1">
    <citation type="journal article" date="2022" name="Mol. Ecol. Resour.">
        <title>The genomes of chicory, endive, great burdock and yacon provide insights into Asteraceae palaeo-polyploidization history and plant inulin production.</title>
        <authorList>
            <person name="Fan W."/>
            <person name="Wang S."/>
            <person name="Wang H."/>
            <person name="Wang A."/>
            <person name="Jiang F."/>
            <person name="Liu H."/>
            <person name="Zhao H."/>
            <person name="Xu D."/>
            <person name="Zhang Y."/>
        </authorList>
    </citation>
    <scope>NUCLEOTIDE SEQUENCE [LARGE SCALE GENOMIC DNA]</scope>
    <source>
        <strain evidence="2">cv. Punajuju</strain>
    </source>
</reference>
<sequence length="1032" mass="115765">MDISLSRYQNSSVFESSSKPLTDVNLFQERHLLSASYLLNRRKRRAQVSGISCSFVEQGLHPKPKPKPLGSGHDVVKKETHVQKSQQMKGSSSGLCSQIEKLVLCKRYRDALETFEILEIGCEYDVHVGKSTYDALVDACISLKSIRGVKRVFNYMINSGFEPDLYLRNRMLLMHVKCGMMIDARMLFDEMPEKNLVSWNTIIAGLLDSGDYLEAFRLFLIMWEDQSEASSRTFATMMRASAGLGMISPGQQLHACAIKMDVSQDIFVSCALIDMYSKCGSIEDAQCVFDEMPEKTTVGWNTIIAGYALHGYSEEALDLYYEMQDSGVKMDHFTFSMIVRVCTRLASLEHAKQAHAGLIRHGFGLDIVANTALVDFYSKWGRIDDARNVFDKMPQKNVISWNALIAGYGDKSKSDVKFCHASSSNHFTGSYPDHHHHHHHAPASEQPLAKIAIQKALIAVQESACITANPLLLGCEGEDTEWVKVDVKSDEPSAGDWVGVFSPANFNSSKCYSESDDLQDGPSICTAPIKYMFANHSNSDYATTGRASLTFQIINQRSDFSFALFSGGLENPKLITASSPISFANPKAPLYPRLAHGKVWDEMAVTWTSGYNVDEATPFVEWGWEFQTKKLSPAGTLTFTRSSMCGAPARTVGWRDPGFIHTSFLKDLWPNTMYTYRMGHKLTNGSFVWSKLYSFNSSPYPGQDSLQRVVIFGDMGKAERDGSNEYDNYQPGSLTTTNQLTSEIDDYDIVFHIGNLAYAKGYISQWDQFTAQIEPIASRKPYMVASGNNERDFPNSGSFYLSSDSGGECGVPAETIFYVPADNRAKFWYSTDYGMFHFCIADSEHDWREGSEQYAWIEKCLASVDRQKQPWLIFAANRVLGYSSSSQYTIEGTLGEPMGREHLQKLWQKYKVDMAFYGHVHSYERTCPVYQDQCVSLEKYNYSGTVLGTIHVVVGGGGSELSTFAYVDTEWSLYKDHDWGFVKLTAFNHSSLLFEYKKSKDGEVFDSFTISRDYKDVLACVHDGCGTSTLAP</sequence>
<proteinExistence type="predicted"/>
<gene>
    <name evidence="1" type="ORF">L2E82_16024</name>
</gene>
<dbReference type="Proteomes" id="UP001055811">
    <property type="component" value="Linkage Group LG03"/>
</dbReference>
<reference evidence="1 2" key="2">
    <citation type="journal article" date="2022" name="Mol. Ecol. Resour.">
        <title>The genomes of chicory, endive, great burdock and yacon provide insights into Asteraceae paleo-polyploidization history and plant inulin production.</title>
        <authorList>
            <person name="Fan W."/>
            <person name="Wang S."/>
            <person name="Wang H."/>
            <person name="Wang A."/>
            <person name="Jiang F."/>
            <person name="Liu H."/>
            <person name="Zhao H."/>
            <person name="Xu D."/>
            <person name="Zhang Y."/>
        </authorList>
    </citation>
    <scope>NUCLEOTIDE SEQUENCE [LARGE SCALE GENOMIC DNA]</scope>
    <source>
        <strain evidence="2">cv. Punajuju</strain>
        <tissue evidence="1">Leaves</tissue>
    </source>
</reference>